<protein>
    <submittedName>
        <fullName evidence="1">Uncharacterized protein</fullName>
    </submittedName>
</protein>
<reference evidence="1 2" key="1">
    <citation type="submission" date="2019-11" db="EMBL/GenBank/DDBJ databases">
        <title>Draft genome sequence of Blautia luti DSM 14534T, isolated from human stool.</title>
        <authorList>
            <person name="Ortiz R."/>
            <person name="Melis-Arcos F."/>
            <person name="Covarrubias P."/>
            <person name="Cardenas J.P."/>
            <person name="Perez-Donoso J."/>
            <person name="Almonacid D."/>
        </authorList>
    </citation>
    <scope>NUCLEOTIDE SEQUENCE [LARGE SCALE GENOMIC DNA]</scope>
    <source>
        <strain evidence="1 2">DSM 14534</strain>
    </source>
</reference>
<dbReference type="AlphaFoldDB" id="A0A844GM23"/>
<gene>
    <name evidence="1" type="ORF">GKZ57_13530</name>
</gene>
<dbReference type="RefSeq" id="WP_154780771.1">
    <property type="nucleotide sequence ID" value="NZ_WMBC01000012.1"/>
</dbReference>
<organism evidence="1 2">
    <name type="scientific">Blautia luti DSM 14534 = JCM 17040</name>
    <dbReference type="NCBI Taxonomy" id="649762"/>
    <lineage>
        <taxon>Bacteria</taxon>
        <taxon>Bacillati</taxon>
        <taxon>Bacillota</taxon>
        <taxon>Clostridia</taxon>
        <taxon>Lachnospirales</taxon>
        <taxon>Lachnospiraceae</taxon>
        <taxon>Blautia</taxon>
    </lineage>
</organism>
<sequence>MRRSDEFQPADLKGISMIPFGLLAGFMDEKEIRITELAEEGFRFRLSEKAVRPKSFYVCFYDMERSTYEKICLQDYKLIEIADENGKPGQPENEITENSWVSQGQEKCLETPSPYTAWVQWEKEKCLETQSLIRKFQEQYSRYIRLKLEDDDEELARVLTGYPEKKPVNYYDQEEKQNYSPETAIEIDRPELYREYLQKDISHLVRQCYEWKWIAKSVSESKSNFRPDRIYIGNQFCHLLFPNEKELFMMLEKAHKESLGITIAFSYVREFMLNPVEELVNRLAQWCREKDTCIEIVINDWAMADIIAKQNVESARPYLIPCLGILLNKRKKDPRFPYKKGDKSLYSQNNLNADFYREYLQSEFGIQRYEWESCGYEQEFPQGKNSLHLPYYQTNTSQYCPLHAICTTGNRGMQRLVKECPYYCSTYTLTYPKHLNMTGRFNSLFGIDKELLEHPEKIAGYINAGINRLVISWR</sequence>
<accession>A0A844GM23</accession>
<evidence type="ECO:0000313" key="2">
    <source>
        <dbReference type="Proteomes" id="UP000437824"/>
    </source>
</evidence>
<proteinExistence type="predicted"/>
<evidence type="ECO:0000313" key="1">
    <source>
        <dbReference type="EMBL" id="MTD62232.1"/>
    </source>
</evidence>
<dbReference type="EMBL" id="WMBC01000012">
    <property type="protein sequence ID" value="MTD62232.1"/>
    <property type="molecule type" value="Genomic_DNA"/>
</dbReference>
<dbReference type="Proteomes" id="UP000437824">
    <property type="component" value="Unassembled WGS sequence"/>
</dbReference>
<name>A0A844GM23_9FIRM</name>
<comment type="caution">
    <text evidence="1">The sequence shown here is derived from an EMBL/GenBank/DDBJ whole genome shotgun (WGS) entry which is preliminary data.</text>
</comment>